<dbReference type="AlphaFoldDB" id="A0A9R0V1V0"/>
<reference evidence="2 3" key="1">
    <citation type="submission" date="2017-09" db="EMBL/GenBank/DDBJ databases">
        <authorList>
            <consortium name="International Durum Wheat Genome Sequencing Consortium (IDWGSC)"/>
            <person name="Milanesi L."/>
        </authorList>
    </citation>
    <scope>NUCLEOTIDE SEQUENCE [LARGE SCALE GENOMIC DNA]</scope>
    <source>
        <strain evidence="3">cv. Svevo</strain>
    </source>
</reference>
<dbReference type="Pfam" id="PF23635">
    <property type="entry name" value="Beta-prop_AT5G49610-like"/>
    <property type="match status" value="1"/>
</dbReference>
<dbReference type="InterPro" id="IPR056594">
    <property type="entry name" value="AT5G49610-like_b-prop"/>
</dbReference>
<dbReference type="SUPFAM" id="SSF81383">
    <property type="entry name" value="F-box domain"/>
    <property type="match status" value="1"/>
</dbReference>
<evidence type="ECO:0000313" key="3">
    <source>
        <dbReference type="Proteomes" id="UP000324705"/>
    </source>
</evidence>
<keyword evidence="3" id="KW-1185">Reference proteome</keyword>
<name>A0A9R0V1V0_TRITD</name>
<dbReference type="InterPro" id="IPR036047">
    <property type="entry name" value="F-box-like_dom_sf"/>
</dbReference>
<gene>
    <name evidence="2" type="ORF">TRITD_1Av1G220780</name>
</gene>
<feature type="domain" description="F-box protein AT5G49610-like beta-propeller" evidence="1">
    <location>
        <begin position="115"/>
        <end position="380"/>
    </location>
</feature>
<organism evidence="2 3">
    <name type="scientific">Triticum turgidum subsp. durum</name>
    <name type="common">Durum wheat</name>
    <name type="synonym">Triticum durum</name>
    <dbReference type="NCBI Taxonomy" id="4567"/>
    <lineage>
        <taxon>Eukaryota</taxon>
        <taxon>Viridiplantae</taxon>
        <taxon>Streptophyta</taxon>
        <taxon>Embryophyta</taxon>
        <taxon>Tracheophyta</taxon>
        <taxon>Spermatophyta</taxon>
        <taxon>Magnoliopsida</taxon>
        <taxon>Liliopsida</taxon>
        <taxon>Poales</taxon>
        <taxon>Poaceae</taxon>
        <taxon>BOP clade</taxon>
        <taxon>Pooideae</taxon>
        <taxon>Triticodae</taxon>
        <taxon>Triticeae</taxon>
        <taxon>Triticinae</taxon>
        <taxon>Triticum</taxon>
    </lineage>
</organism>
<dbReference type="EMBL" id="LT934111">
    <property type="protein sequence ID" value="VAH11202.1"/>
    <property type="molecule type" value="Genomic_DNA"/>
</dbReference>
<sequence length="391" mass="44668">MDLPDELLHLRGRRGGEAAMAAVIGDDDLLREIPLRLGFPAFLVHAALVSKRWLRVAADTVFLRRFRDRHPPRILGFYVNHCSTLRTVFVSVSEARELRYAVNRAGFHHCNQSVRIADSRNGRLLLRSLPFGCGGYTMFSPLCPARGVLPIRLPPELLHIGRLSPLDYSSQCLYLLFRDNNDGIVLVSVRLSGRKLSARVYVGQSDAWGEAILAEGELPVPLKFVRSMMIVNDKLYIVLDNCYICGLDFVAPRLRLFVVKVPDKVGADFKLSHGDDSGLFLIHRDRFHLSVWNHQMDDNGEDRWELVDRFVVRAAQDRHERFRVCAVSEDGGFVFLCLWTSRTIISVDLRSRKETTYEIKVQGIYFTTIFPLMTIWPPTFPTLNDEDDHDE</sequence>
<evidence type="ECO:0000259" key="1">
    <source>
        <dbReference type="Pfam" id="PF23635"/>
    </source>
</evidence>
<protein>
    <recommendedName>
        <fullName evidence="1">F-box protein AT5G49610-like beta-propeller domain-containing protein</fullName>
    </recommendedName>
</protein>
<dbReference type="OMA" id="CGGYTMF"/>
<evidence type="ECO:0000313" key="2">
    <source>
        <dbReference type="EMBL" id="VAH11202.1"/>
    </source>
</evidence>
<proteinExistence type="predicted"/>
<dbReference type="Proteomes" id="UP000324705">
    <property type="component" value="Chromosome 1A"/>
</dbReference>
<dbReference type="Gramene" id="TRITD1Av1G220780.1">
    <property type="protein sequence ID" value="TRITD1Av1G220780.1"/>
    <property type="gene ID" value="TRITD1Av1G220780"/>
</dbReference>
<dbReference type="PANTHER" id="PTHR33207">
    <property type="entry name" value="F-BOX DOMAIN CONTAINING PROTEIN-RELATED"/>
    <property type="match status" value="1"/>
</dbReference>
<accession>A0A9R0V1V0</accession>